<protein>
    <submittedName>
        <fullName evidence="1">Uncharacterized protein</fullName>
    </submittedName>
</protein>
<organism evidence="1">
    <name type="scientific">Arundo donax</name>
    <name type="common">Giant reed</name>
    <name type="synonym">Donax arundinaceus</name>
    <dbReference type="NCBI Taxonomy" id="35708"/>
    <lineage>
        <taxon>Eukaryota</taxon>
        <taxon>Viridiplantae</taxon>
        <taxon>Streptophyta</taxon>
        <taxon>Embryophyta</taxon>
        <taxon>Tracheophyta</taxon>
        <taxon>Spermatophyta</taxon>
        <taxon>Magnoliopsida</taxon>
        <taxon>Liliopsida</taxon>
        <taxon>Poales</taxon>
        <taxon>Poaceae</taxon>
        <taxon>PACMAD clade</taxon>
        <taxon>Arundinoideae</taxon>
        <taxon>Arundineae</taxon>
        <taxon>Arundo</taxon>
    </lineage>
</organism>
<name>A0A0A9GE63_ARUDO</name>
<proteinExistence type="predicted"/>
<accession>A0A0A9GE63</accession>
<reference evidence="1" key="1">
    <citation type="submission" date="2014-09" db="EMBL/GenBank/DDBJ databases">
        <authorList>
            <person name="Magalhaes I.L.F."/>
            <person name="Oliveira U."/>
            <person name="Santos F.R."/>
            <person name="Vidigal T.H.D.A."/>
            <person name="Brescovit A.D."/>
            <person name="Santos A.J."/>
        </authorList>
    </citation>
    <scope>NUCLEOTIDE SEQUENCE</scope>
    <source>
        <tissue evidence="1">Shoot tissue taken approximately 20 cm above the soil surface</tissue>
    </source>
</reference>
<sequence>MDLSIWCFYHSTLLEKKLQCVRTHYRAHYLSLHHYNSMVNYQVGQKLQTRTTMATSTKTIYHKGNNRQLPDNFCLMRDTRHIHPLNSTDNKVVNKDAICEIYNRRVQGQLGTTNVVLITTLNARSSADKTMPSQTIT</sequence>
<evidence type="ECO:0000313" key="1">
    <source>
        <dbReference type="EMBL" id="JAE18953.1"/>
    </source>
</evidence>
<reference evidence="1" key="2">
    <citation type="journal article" date="2015" name="Data Brief">
        <title>Shoot transcriptome of the giant reed, Arundo donax.</title>
        <authorList>
            <person name="Barrero R.A."/>
            <person name="Guerrero F.D."/>
            <person name="Moolhuijzen P."/>
            <person name="Goolsby J.A."/>
            <person name="Tidwell J."/>
            <person name="Bellgard S.E."/>
            <person name="Bellgard M.I."/>
        </authorList>
    </citation>
    <scope>NUCLEOTIDE SEQUENCE</scope>
    <source>
        <tissue evidence="1">Shoot tissue taken approximately 20 cm above the soil surface</tissue>
    </source>
</reference>
<dbReference type="AlphaFoldDB" id="A0A0A9GE63"/>
<dbReference type="EMBL" id="GBRH01178943">
    <property type="protein sequence ID" value="JAE18953.1"/>
    <property type="molecule type" value="Transcribed_RNA"/>
</dbReference>